<keyword evidence="2" id="KW-0808">Transferase</keyword>
<keyword evidence="6" id="KW-0175">Coiled coil</keyword>
<keyword evidence="9" id="KW-1185">Reference proteome</keyword>
<dbReference type="EMBL" id="LN890563">
    <property type="protein sequence ID" value="CUS21999.1"/>
    <property type="molecule type" value="Genomic_DNA"/>
</dbReference>
<evidence type="ECO:0000259" key="7">
    <source>
        <dbReference type="PROSITE" id="PS51285"/>
    </source>
</evidence>
<evidence type="ECO:0000256" key="5">
    <source>
        <dbReference type="ARBA" id="ARBA00022840"/>
    </source>
</evidence>
<protein>
    <submittedName>
        <fullName evidence="8">LAQU0S04e05864g1_1</fullName>
    </submittedName>
</protein>
<keyword evidence="4" id="KW-0418">Kinase</keyword>
<dbReference type="PROSITE" id="PS51285">
    <property type="entry name" value="AGC_KINASE_CTER"/>
    <property type="match status" value="1"/>
</dbReference>
<dbReference type="AlphaFoldDB" id="A0A0P1KQ77"/>
<dbReference type="Proteomes" id="UP000236544">
    <property type="component" value="Unassembled WGS sequence"/>
</dbReference>
<accession>A0A0P1KQ77</accession>
<evidence type="ECO:0000256" key="2">
    <source>
        <dbReference type="ARBA" id="ARBA00022679"/>
    </source>
</evidence>
<gene>
    <name evidence="8" type="ORF">LAQU0_S04e05864g</name>
</gene>
<dbReference type="GO" id="GO:0004674">
    <property type="term" value="F:protein serine/threonine kinase activity"/>
    <property type="evidence" value="ECO:0007669"/>
    <property type="project" value="UniProtKB-KW"/>
</dbReference>
<dbReference type="InterPro" id="IPR000961">
    <property type="entry name" value="AGC-kinase_C"/>
</dbReference>
<proteinExistence type="predicted"/>
<evidence type="ECO:0000256" key="4">
    <source>
        <dbReference type="ARBA" id="ARBA00022777"/>
    </source>
</evidence>
<feature type="coiled-coil region" evidence="6">
    <location>
        <begin position="352"/>
        <end position="379"/>
    </location>
</feature>
<reference evidence="9" key="1">
    <citation type="submission" date="2015-10" db="EMBL/GenBank/DDBJ databases">
        <authorList>
            <person name="Devillers H."/>
        </authorList>
    </citation>
    <scope>NUCLEOTIDE SEQUENCE [LARGE SCALE GENOMIC DNA]</scope>
</reference>
<keyword evidence="5" id="KW-0067">ATP-binding</keyword>
<evidence type="ECO:0000256" key="3">
    <source>
        <dbReference type="ARBA" id="ARBA00022741"/>
    </source>
</evidence>
<feature type="domain" description="AGC-kinase C-terminal" evidence="7">
    <location>
        <begin position="256"/>
        <end position="326"/>
    </location>
</feature>
<dbReference type="GO" id="GO:0005524">
    <property type="term" value="F:ATP binding"/>
    <property type="evidence" value="ECO:0007669"/>
    <property type="project" value="UniProtKB-KW"/>
</dbReference>
<organism evidence="8 9">
    <name type="scientific">Lachancea quebecensis</name>
    <dbReference type="NCBI Taxonomy" id="1654605"/>
    <lineage>
        <taxon>Eukaryota</taxon>
        <taxon>Fungi</taxon>
        <taxon>Dikarya</taxon>
        <taxon>Ascomycota</taxon>
        <taxon>Saccharomycotina</taxon>
        <taxon>Saccharomycetes</taxon>
        <taxon>Saccharomycetales</taxon>
        <taxon>Saccharomycetaceae</taxon>
        <taxon>Lachancea</taxon>
    </lineage>
</organism>
<sequence length="498" mass="55546">MEYQDPIISHFKGQNEVSAETLAQLIDEQKHEQAAHKTRASPKKVQLQSANLRKCEKALSIFTDVIKLKFLIQKSWDLQALGKSVLVRFDIQTGALGSQEAKTDHAETFYRELALKTITRCGKLSKATEQLSLDLEDIGEHIRSKSDENPAACVEDSACLLLEMWFLCGRVMRGLKRNVAALFIKSKLLLIDCELELMNSTAQGGYGNLQETIVYYRSFIKVLLQQLQDAESDNDQALFEECLQVFLDVESMYGAMNLNWLLLETDQQESGIPPATESRSVIFEEAAELRDIAQFVDNAVNEEKESGSDEFSGFTTEKLEPTHDRRMSEVSSSSRISLMMERTSLTKELPHLLQAFNNAKRLEQELENARAAKTEELETSVFGSPPPSLSSSIFSPSSSLFQASSPRFGNDMAASTYSTSSSMAFDDDEKITENAPEKCTPIAQTRLASPELSSHLIGSDFLRLSSMQQQPSSLRQPRSVQGFGSSVLNNLYGLGNRK</sequence>
<evidence type="ECO:0000256" key="1">
    <source>
        <dbReference type="ARBA" id="ARBA00022527"/>
    </source>
</evidence>
<keyword evidence="1" id="KW-0723">Serine/threonine-protein kinase</keyword>
<evidence type="ECO:0000313" key="8">
    <source>
        <dbReference type="EMBL" id="CUS21999.1"/>
    </source>
</evidence>
<name>A0A0P1KQ77_9SACH</name>
<evidence type="ECO:0000313" key="9">
    <source>
        <dbReference type="Proteomes" id="UP000236544"/>
    </source>
</evidence>
<evidence type="ECO:0000256" key="6">
    <source>
        <dbReference type="SAM" id="Coils"/>
    </source>
</evidence>
<dbReference type="OrthoDB" id="4021219at2759"/>
<keyword evidence="3" id="KW-0547">Nucleotide-binding</keyword>